<dbReference type="VEuPathDB" id="FungiDB:MPH_14086"/>
<feature type="non-terminal residue" evidence="1">
    <location>
        <position position="22"/>
    </location>
</feature>
<dbReference type="Proteomes" id="UP000007129">
    <property type="component" value="Unassembled WGS sequence"/>
</dbReference>
<protein>
    <submittedName>
        <fullName evidence="1">Uncharacterized protein</fullName>
    </submittedName>
</protein>
<dbReference type="EMBL" id="AHHD01000894">
    <property type="protein sequence ID" value="EKG08959.1"/>
    <property type="molecule type" value="Genomic_DNA"/>
</dbReference>
<reference evidence="1 2" key="1">
    <citation type="journal article" date="2012" name="BMC Genomics">
        <title>Tools to kill: Genome of one of the most destructive plant pathogenic fungi Macrophomina phaseolina.</title>
        <authorList>
            <person name="Islam M.S."/>
            <person name="Haque M.S."/>
            <person name="Islam M.M."/>
            <person name="Emdad E.M."/>
            <person name="Halim A."/>
            <person name="Hossen Q.M.M."/>
            <person name="Hossain M.Z."/>
            <person name="Ahmed B."/>
            <person name="Rahim S."/>
            <person name="Rahman M.S."/>
            <person name="Alam M.M."/>
            <person name="Hou S."/>
            <person name="Wan X."/>
            <person name="Saito J.A."/>
            <person name="Alam M."/>
        </authorList>
    </citation>
    <scope>NUCLEOTIDE SEQUENCE [LARGE SCALE GENOMIC DNA]</scope>
    <source>
        <strain evidence="1 2">MS6</strain>
    </source>
</reference>
<dbReference type="HOGENOM" id="CLU_3426260_0_0_1"/>
<name>K2RFV0_MACPH</name>
<accession>K2RFV0</accession>
<comment type="caution">
    <text evidence="1">The sequence shown here is derived from an EMBL/GenBank/DDBJ whole genome shotgun (WGS) entry which is preliminary data.</text>
</comment>
<evidence type="ECO:0000313" key="2">
    <source>
        <dbReference type="Proteomes" id="UP000007129"/>
    </source>
</evidence>
<feature type="non-terminal residue" evidence="1">
    <location>
        <position position="1"/>
    </location>
</feature>
<proteinExistence type="predicted"/>
<sequence length="22" mass="2490">FYINTLCNTARFTQLPVMGNSV</sequence>
<evidence type="ECO:0000313" key="1">
    <source>
        <dbReference type="EMBL" id="EKG08959.1"/>
    </source>
</evidence>
<dbReference type="AlphaFoldDB" id="K2RFV0"/>
<dbReference type="InParanoid" id="K2RFV0"/>
<organism evidence="1 2">
    <name type="scientific">Macrophomina phaseolina (strain MS6)</name>
    <name type="common">Charcoal rot fungus</name>
    <dbReference type="NCBI Taxonomy" id="1126212"/>
    <lineage>
        <taxon>Eukaryota</taxon>
        <taxon>Fungi</taxon>
        <taxon>Dikarya</taxon>
        <taxon>Ascomycota</taxon>
        <taxon>Pezizomycotina</taxon>
        <taxon>Dothideomycetes</taxon>
        <taxon>Dothideomycetes incertae sedis</taxon>
        <taxon>Botryosphaeriales</taxon>
        <taxon>Botryosphaeriaceae</taxon>
        <taxon>Macrophomina</taxon>
    </lineage>
</organism>
<gene>
    <name evidence="1" type="ORF">MPH_14086</name>
</gene>